<sequence>MAGTGSATPGFPYGPDAGAGVGAGSAAASTSVSASATPAPVDASFQHQQQQQQQQQQHHHHHHHLSHLHHQHHHQQQHQHHQHHFSQQPAGPADLFAAAANDAVAVAGPSGTSAHQNQSSADFFVAHHQQQQQQQQQHLHPPTGTPSFSHPAPLPLDAQSQQGQGQHQLLHQQHQQQQQQQPSVAATAAARLYHSVDSLDDPMSPYRFGHPSPLLAQPQTQMGHIHPQAQHHQQQQQHLAAPQHNMLSHHQQQQQQQSQQQHPATNGHSMLDHHSTANSLVQQHHPALYAAARGTTADQHAAMLGTPPIMHAQQYGVGAFSPAPMHQQHPQQQQQQPHAIPAAVQSQPAVMSLHHQHAQPYQNTHAAAAASPIVAQHPLYSTGPAYSLPAGGYEPQQAQPPQSLGNSHLMNGPSSASSAVSPSHAAAQQHSFRQPALASYALPHQPPSLHHTPQQTHPHPQPPQPPSEQHHSLTARHPLANGATTTNMGPTPAGGLSIPPSPLTPSAPAVKRERAVSNAPSAKGAGGKGRAGAAGEGGSAARGEGGRGKVASAGGAAAGRGSSAVAGGAGSAKAKGADRGAAAGAAGAQAAVNNKGDNAVTTVTIFQCRGFEGCNMTFSRSEHLARHVRKHTGERPFPCHCGKAFSRLDNLRQHAQTVHSDTPEKNETMMQDLVVLHANLAASAAQMQHAHMQVTNKVVTPDEKDAQELYEAAAAAAAAAENHRRTVSHSGIADMGAGPGPGPATSPVSAAPVPAAEKKAGKKESKAAQARRAAAAAAAAASASAAEGVAQMPPGHGVSLNGPMPNGGVGINTPAAGPSGDATGRPPALSITTANSLGPQHYGVGQHHPHQHHGEPMSAVSAMSGGTHVSYANLMPHHHQQQQQQQQQHHHHQVPNSVVDVYGQPHPHQPFHEPESAEAAPLGGYGGATGAGPSAAGVTYANATYHHDQQQQQQQQRVHHTGGQPNGVDAGAQADQRAASVAPPLAGGMENAHASSAGFEFPYNSNAAAAAAASKPSLYASGATNTAAATTPNAVSTSTQHQQSQQQSAANIAVAAGGAAPTAGIVMNQSSTPTPNPSAQSMLNAAFTGGSGSGSGAGADSFTGRRESAFSSLSSYHTFVGGGGSGGGSGPNAGGAGGGGTGPWSSASTLRNNSFGDPLQFGAGGHGAGAAGAGATAASAQHHAGAGGAAAGGGAAGEEGHQNHNPAHVVFGDYDPNFWFDPYGFGLLRERAKSQSHGAAYHNSLLSAIQLRGQNDGTLMGLAAGGAGVGAGGGAMAAPGAGAGAGFGGMGLFGERRFSRALTPPPPNSSRGRPMSASGRPSSSRSRPVSSRQSFGLGSVVPFGQRPSSSAGSMAFLGDYLFGVPMGMGMGMGLGAGTGGPGLGELPSIEQHLAATSEAVSGSRQGRPFTPSVARQVLQSADGRSGSVFGGLGTRIRTGSKDFGAFALGSIGPLGERRLSRPSISMESLGGLGRRPTTASNLFDPSKLGGLMSLFPPGSSSGRTGSRASNMGLGHSIFSSSFSMERGRPSSSSGAMPSSSLLATASGANAESGGSGAGAGAPTGTGGSQSTRLPGLAHRLNTAGSDLRTSPPAASPFMFQPPPVTNSASSAGIKEAAPILPPLNSSSNRPPSSSRRPLGSMGSLFSAPPTADPAMAAVREPPPFLPALRFAGKRAAESERDSADHVGKEDAERHAPRLRTRSPPPPLAPPANSSGAAGRSQKANGEGDDSPADDARLLLTLSSRGSVGDGSSAPVKPFGASDASFKHARKGTDEEQAGGADAAVAAAAAAATGSDGHRGSVSSDRRLSIASLLGPQGPDVGSRPTTAGGLATSSSNSARLAAAAAAAAAATAVPTLESASSKATSPAIPRAAAAHGAYGSDGSAFGAGKKGGAMDAQELSPKSLPPPAFLERAAVPTSTN</sequence>
<feature type="compositionally biased region" description="Basic and acidic residues" evidence="8">
    <location>
        <begin position="756"/>
        <end position="766"/>
    </location>
</feature>
<feature type="region of interest" description="Disordered" evidence="8">
    <location>
        <begin position="386"/>
        <end position="575"/>
    </location>
</feature>
<keyword evidence="4 7" id="KW-0863">Zinc-finger</keyword>
<evidence type="ECO:0000313" key="10">
    <source>
        <dbReference type="EMBL" id="KAK0522676.1"/>
    </source>
</evidence>
<feature type="region of interest" description="Disordered" evidence="8">
    <location>
        <begin position="320"/>
        <end position="365"/>
    </location>
</feature>
<feature type="compositionally biased region" description="Low complexity" evidence="8">
    <location>
        <begin position="1777"/>
        <end position="1791"/>
    </location>
</feature>
<dbReference type="InterPro" id="IPR036236">
    <property type="entry name" value="Znf_C2H2_sf"/>
</dbReference>
<feature type="compositionally biased region" description="Polar residues" evidence="8">
    <location>
        <begin position="396"/>
        <end position="409"/>
    </location>
</feature>
<name>A0AAN6G5K4_9BASI</name>
<keyword evidence="6" id="KW-0539">Nucleus</keyword>
<feature type="compositionally biased region" description="Low complexity" evidence="8">
    <location>
        <begin position="1622"/>
        <end position="1644"/>
    </location>
</feature>
<feature type="compositionally biased region" description="Low complexity" evidence="8">
    <location>
        <begin position="161"/>
        <end position="181"/>
    </location>
</feature>
<feature type="compositionally biased region" description="Low complexity" evidence="8">
    <location>
        <begin position="1529"/>
        <end position="1552"/>
    </location>
</feature>
<feature type="region of interest" description="Disordered" evidence="8">
    <location>
        <begin position="1"/>
        <end position="89"/>
    </location>
</feature>
<evidence type="ECO:0000256" key="7">
    <source>
        <dbReference type="PROSITE-ProRule" id="PRU00042"/>
    </source>
</evidence>
<feature type="region of interest" description="Disordered" evidence="8">
    <location>
        <begin position="794"/>
        <end position="862"/>
    </location>
</feature>
<evidence type="ECO:0000256" key="3">
    <source>
        <dbReference type="ARBA" id="ARBA00022737"/>
    </source>
</evidence>
<feature type="compositionally biased region" description="Basic and acidic residues" evidence="8">
    <location>
        <begin position="1795"/>
        <end position="1807"/>
    </location>
</feature>
<keyword evidence="5" id="KW-0862">Zinc</keyword>
<accession>A0AAN6G5K4</accession>
<dbReference type="InterPro" id="IPR013087">
    <property type="entry name" value="Znf_C2H2_type"/>
</dbReference>
<feature type="compositionally biased region" description="Low complexity" evidence="8">
    <location>
        <begin position="226"/>
        <end position="262"/>
    </location>
</feature>
<evidence type="ECO:0000256" key="4">
    <source>
        <dbReference type="ARBA" id="ARBA00022771"/>
    </source>
</evidence>
<reference evidence="10" key="1">
    <citation type="journal article" date="2023" name="PhytoFront">
        <title>Draft Genome Resources of Seven Strains of Tilletia horrida, Causal Agent of Kernel Smut of Rice.</title>
        <authorList>
            <person name="Khanal S."/>
            <person name="Antony Babu S."/>
            <person name="Zhou X.G."/>
        </authorList>
    </citation>
    <scope>NUCLEOTIDE SEQUENCE</scope>
    <source>
        <strain evidence="10">TX3</strain>
    </source>
</reference>
<dbReference type="FunFam" id="3.30.160.60:FF:002343">
    <property type="entry name" value="Zinc finger protein 33A"/>
    <property type="match status" value="1"/>
</dbReference>
<evidence type="ECO:0000259" key="9">
    <source>
        <dbReference type="PROSITE" id="PS50157"/>
    </source>
</evidence>
<comment type="caution">
    <text evidence="10">The sequence shown here is derived from an EMBL/GenBank/DDBJ whole genome shotgun (WGS) entry which is preliminary data.</text>
</comment>
<feature type="compositionally biased region" description="Low complexity" evidence="8">
    <location>
        <begin position="447"/>
        <end position="458"/>
    </location>
</feature>
<feature type="region of interest" description="Disordered" evidence="8">
    <location>
        <begin position="1521"/>
        <end position="1658"/>
    </location>
</feature>
<dbReference type="GO" id="GO:0000785">
    <property type="term" value="C:chromatin"/>
    <property type="evidence" value="ECO:0007669"/>
    <property type="project" value="TreeGrafter"/>
</dbReference>
<feature type="region of interest" description="Disordered" evidence="8">
    <location>
        <begin position="1298"/>
        <end position="1343"/>
    </location>
</feature>
<evidence type="ECO:0000313" key="11">
    <source>
        <dbReference type="Proteomes" id="UP001176521"/>
    </source>
</evidence>
<feature type="domain" description="C2H2-type" evidence="9">
    <location>
        <begin position="637"/>
        <end position="664"/>
    </location>
</feature>
<keyword evidence="11" id="KW-1185">Reference proteome</keyword>
<dbReference type="PROSITE" id="PS50157">
    <property type="entry name" value="ZINC_FINGER_C2H2_2"/>
    <property type="match status" value="2"/>
</dbReference>
<keyword evidence="3" id="KW-0677">Repeat</keyword>
<comment type="subcellular location">
    <subcellularLocation>
        <location evidence="1">Nucleus</location>
    </subcellularLocation>
</comment>
<feature type="region of interest" description="Disordered" evidence="8">
    <location>
        <begin position="946"/>
        <end position="978"/>
    </location>
</feature>
<evidence type="ECO:0000256" key="2">
    <source>
        <dbReference type="ARBA" id="ARBA00022723"/>
    </source>
</evidence>
<dbReference type="PANTHER" id="PTHR40626">
    <property type="entry name" value="MIP31509P"/>
    <property type="match status" value="1"/>
</dbReference>
<feature type="compositionally biased region" description="Basic residues" evidence="8">
    <location>
        <begin position="57"/>
        <end position="84"/>
    </location>
</feature>
<dbReference type="GO" id="GO:0005634">
    <property type="term" value="C:nucleus"/>
    <property type="evidence" value="ECO:0007669"/>
    <property type="project" value="UniProtKB-SubCell"/>
</dbReference>
<dbReference type="GO" id="GO:0000978">
    <property type="term" value="F:RNA polymerase II cis-regulatory region sequence-specific DNA binding"/>
    <property type="evidence" value="ECO:0007669"/>
    <property type="project" value="InterPro"/>
</dbReference>
<feature type="region of interest" description="Disordered" evidence="8">
    <location>
        <begin position="1122"/>
        <end position="1161"/>
    </location>
</feature>
<feature type="region of interest" description="Disordered" evidence="8">
    <location>
        <begin position="1065"/>
        <end position="1087"/>
    </location>
</feature>
<feature type="domain" description="C2H2-type" evidence="9">
    <location>
        <begin position="606"/>
        <end position="636"/>
    </location>
</feature>
<feature type="compositionally biased region" description="Low complexity" evidence="8">
    <location>
        <begin position="549"/>
        <end position="575"/>
    </location>
</feature>
<dbReference type="PANTHER" id="PTHR40626:SF32">
    <property type="entry name" value="ZINC FINGER PROTEIN RST2"/>
    <property type="match status" value="1"/>
</dbReference>
<proteinExistence type="predicted"/>
<feature type="compositionally biased region" description="Low complexity" evidence="8">
    <location>
        <begin position="413"/>
        <end position="431"/>
    </location>
</feature>
<feature type="compositionally biased region" description="Gly residues" evidence="8">
    <location>
        <begin position="1553"/>
        <end position="1567"/>
    </location>
</feature>
<feature type="compositionally biased region" description="Low complexity" evidence="8">
    <location>
        <begin position="1710"/>
        <end position="1720"/>
    </location>
</feature>
<dbReference type="SUPFAM" id="SSF57667">
    <property type="entry name" value="beta-beta-alpha zinc fingers"/>
    <property type="match status" value="1"/>
</dbReference>
<feature type="region of interest" description="Disordered" evidence="8">
    <location>
        <begin position="898"/>
        <end position="930"/>
    </location>
</feature>
<dbReference type="EMBL" id="JAPDMQ010000569">
    <property type="protein sequence ID" value="KAK0522676.1"/>
    <property type="molecule type" value="Genomic_DNA"/>
</dbReference>
<feature type="region of interest" description="Disordered" evidence="8">
    <location>
        <begin position="1673"/>
        <end position="1835"/>
    </location>
</feature>
<feature type="compositionally biased region" description="Low complexity" evidence="8">
    <location>
        <begin position="743"/>
        <end position="755"/>
    </location>
</feature>
<evidence type="ECO:0000256" key="5">
    <source>
        <dbReference type="ARBA" id="ARBA00022833"/>
    </source>
</evidence>
<feature type="compositionally biased region" description="Low complexity" evidence="8">
    <location>
        <begin position="1309"/>
        <end position="1334"/>
    </location>
</feature>
<feature type="compositionally biased region" description="Gly residues" evidence="8">
    <location>
        <begin position="524"/>
        <end position="540"/>
    </location>
</feature>
<dbReference type="InterPro" id="IPR051059">
    <property type="entry name" value="VerF-like"/>
</dbReference>
<gene>
    <name evidence="10" type="primary">USV1</name>
    <name evidence="10" type="ORF">OC842_006397</name>
</gene>
<dbReference type="GO" id="GO:0008270">
    <property type="term" value="F:zinc ion binding"/>
    <property type="evidence" value="ECO:0007669"/>
    <property type="project" value="UniProtKB-KW"/>
</dbReference>
<evidence type="ECO:0000256" key="1">
    <source>
        <dbReference type="ARBA" id="ARBA00004123"/>
    </source>
</evidence>
<feature type="compositionally biased region" description="Low complexity" evidence="8">
    <location>
        <begin position="322"/>
        <end position="345"/>
    </location>
</feature>
<feature type="region of interest" description="Disordered" evidence="8">
    <location>
        <begin position="1031"/>
        <end position="1051"/>
    </location>
</feature>
<feature type="region of interest" description="Disordered" evidence="8">
    <location>
        <begin position="202"/>
        <end position="272"/>
    </location>
</feature>
<feature type="region of interest" description="Disordered" evidence="8">
    <location>
        <begin position="1853"/>
        <end position="1920"/>
    </location>
</feature>
<dbReference type="Proteomes" id="UP001176521">
    <property type="component" value="Unassembled WGS sequence"/>
</dbReference>
<feature type="compositionally biased region" description="Gly residues" evidence="8">
    <location>
        <begin position="1185"/>
        <end position="1197"/>
    </location>
</feature>
<dbReference type="Gene3D" id="3.30.160.60">
    <property type="entry name" value="Classic Zinc Finger"/>
    <property type="match status" value="2"/>
</dbReference>
<dbReference type="GO" id="GO:0000981">
    <property type="term" value="F:DNA-binding transcription factor activity, RNA polymerase II-specific"/>
    <property type="evidence" value="ECO:0007669"/>
    <property type="project" value="InterPro"/>
</dbReference>
<evidence type="ECO:0000256" key="8">
    <source>
        <dbReference type="SAM" id="MobiDB-lite"/>
    </source>
</evidence>
<organism evidence="10 11">
    <name type="scientific">Tilletia horrida</name>
    <dbReference type="NCBI Taxonomy" id="155126"/>
    <lineage>
        <taxon>Eukaryota</taxon>
        <taxon>Fungi</taxon>
        <taxon>Dikarya</taxon>
        <taxon>Basidiomycota</taxon>
        <taxon>Ustilaginomycotina</taxon>
        <taxon>Exobasidiomycetes</taxon>
        <taxon>Tilletiales</taxon>
        <taxon>Tilletiaceae</taxon>
        <taxon>Tilletia</taxon>
    </lineage>
</organism>
<dbReference type="SMART" id="SM00355">
    <property type="entry name" value="ZnF_C2H2"/>
    <property type="match status" value="2"/>
</dbReference>
<feature type="region of interest" description="Disordered" evidence="8">
    <location>
        <begin position="721"/>
        <end position="768"/>
    </location>
</feature>
<keyword evidence="2" id="KW-0479">Metal-binding</keyword>
<feature type="compositionally biased region" description="Gly residues" evidence="8">
    <location>
        <begin position="1122"/>
        <end position="1142"/>
    </location>
</feature>
<feature type="region of interest" description="Disordered" evidence="8">
    <location>
        <begin position="1185"/>
        <end position="1206"/>
    </location>
</feature>
<feature type="region of interest" description="Disordered" evidence="8">
    <location>
        <begin position="125"/>
        <end position="187"/>
    </location>
</feature>
<feature type="compositionally biased region" description="Polar residues" evidence="8">
    <location>
        <begin position="1067"/>
        <end position="1083"/>
    </location>
</feature>
<feature type="compositionally biased region" description="Basic and acidic residues" evidence="8">
    <location>
        <begin position="1674"/>
        <end position="1695"/>
    </location>
</feature>
<feature type="compositionally biased region" description="Low complexity" evidence="8">
    <location>
        <begin position="24"/>
        <end position="56"/>
    </location>
</feature>
<protein>
    <submittedName>
        <fullName evidence="10">Up in starvation</fullName>
    </submittedName>
</protein>
<feature type="compositionally biased region" description="Low complexity" evidence="8">
    <location>
        <begin position="127"/>
        <end position="138"/>
    </location>
</feature>
<feature type="compositionally biased region" description="Low complexity" evidence="8">
    <location>
        <begin position="1853"/>
        <end position="1887"/>
    </location>
</feature>
<evidence type="ECO:0000256" key="6">
    <source>
        <dbReference type="ARBA" id="ARBA00023242"/>
    </source>
</evidence>